<sequence>MSNAYKNLLKNPTAIKHPNGYYNINRTHLYVKFQPQDSIQYNKIINDTILAVSDEPFEYEVISEGSVYLDPRTIDSTFTAYYSVVPINYTIPTNVPYTIIDNLHFTKEDEIRDSPSTTEEQILDFYEDLNTEALKISDNLEEDEKFEHTYFLNDPSEKLTYDDLKRLGLKVKDVQINYELEPNELDNIQESRLFGRRRKWNPCGRITVREDVLNQNIGVAGARVKVRKWGWLVIRKAYTNNNGDFQTSSTRTKRVKYAVYFRNSDKRFKVKAGTIFWDARHRGHRKYKRKCWYQDFNNTGVRSHFYALVHNAAYDYYSRAVNTFGLKKPNQSWLRISAKFNNTIGQSNHLDINPNGQIPFIPLLSFYSEIRVGRKSQGTYAGSDRIYGTVVHEMTHASHYRLDRNFFANWPSCERIGPMAESWAEGAETILTNDRYNQLSNNYVSTQAQNNANLFNAGLTNHNDRLQTLTIADIDEYTPIVVDLIDNLNQNTPGFWSGVQPIDNVSGYTLSQIQSALNISRGIDGWKKRIMNINGNDDAAINELFNQYMYNICD</sequence>
<name>A0A1I7IDL0_9FLAO</name>
<dbReference type="Proteomes" id="UP000199138">
    <property type="component" value="Unassembled WGS sequence"/>
</dbReference>
<dbReference type="EMBL" id="FPBK01000015">
    <property type="protein sequence ID" value="SFU71014.1"/>
    <property type="molecule type" value="Genomic_DNA"/>
</dbReference>
<evidence type="ECO:0000313" key="2">
    <source>
        <dbReference type="Proteomes" id="UP000199138"/>
    </source>
</evidence>
<reference evidence="1 2" key="1">
    <citation type="submission" date="2016-10" db="EMBL/GenBank/DDBJ databases">
        <authorList>
            <person name="de Groot N.N."/>
        </authorList>
    </citation>
    <scope>NUCLEOTIDE SEQUENCE [LARGE SCALE GENOMIC DNA]</scope>
    <source>
        <strain evidence="1 2">CGMCC 1.12333</strain>
    </source>
</reference>
<dbReference type="AlphaFoldDB" id="A0A1I7IDL0"/>
<keyword evidence="2" id="KW-1185">Reference proteome</keyword>
<proteinExistence type="predicted"/>
<dbReference type="RefSeq" id="WP_177229148.1">
    <property type="nucleotide sequence ID" value="NZ_FPBK01000015.1"/>
</dbReference>
<protein>
    <submittedName>
        <fullName evidence="1">Uncharacterized protein</fullName>
    </submittedName>
</protein>
<accession>A0A1I7IDL0</accession>
<organism evidence="1 2">
    <name type="scientific">Pustulibacterium marinum</name>
    <dbReference type="NCBI Taxonomy" id="1224947"/>
    <lineage>
        <taxon>Bacteria</taxon>
        <taxon>Pseudomonadati</taxon>
        <taxon>Bacteroidota</taxon>
        <taxon>Flavobacteriia</taxon>
        <taxon>Flavobacteriales</taxon>
        <taxon>Flavobacteriaceae</taxon>
        <taxon>Pustulibacterium</taxon>
    </lineage>
</organism>
<gene>
    <name evidence="1" type="ORF">SAMN05216480_11536</name>
</gene>
<evidence type="ECO:0000313" key="1">
    <source>
        <dbReference type="EMBL" id="SFU71014.1"/>
    </source>
</evidence>